<comment type="similarity">
    <text evidence="1">Belongs to the prokaryotic/mitochondrial release factor family.</text>
</comment>
<comment type="caution">
    <text evidence="3">The sequence shown here is derived from an EMBL/GenBank/DDBJ whole genome shotgun (WGS) entry which is preliminary data.</text>
</comment>
<dbReference type="Pfam" id="PF00472">
    <property type="entry name" value="RF-1"/>
    <property type="match status" value="1"/>
</dbReference>
<evidence type="ECO:0000313" key="3">
    <source>
        <dbReference type="EMBL" id="TWU07535.1"/>
    </source>
</evidence>
<sequence length="187" mass="20825">MVSSPHPAVLDPDVLVQHCQRRTQRRSGPGGQHRNKTDTGVFLTHLPTGIVGEATEKRSQAENHRMALQRLRFRLALDLRTPSSLDAVDGKRPVEQSAIDPPHDPDEAQVRQRHFAARLRMNDTNEAKPGVLALLLNDLHAAGGQPSLVAKRWKISTSGIISFLKSHPAAFEWVNRVRVHHGRPPLK</sequence>
<dbReference type="EMBL" id="SJPN01000001">
    <property type="protein sequence ID" value="TWU07535.1"/>
    <property type="molecule type" value="Genomic_DNA"/>
</dbReference>
<name>A0A5C6B5G6_9BACT</name>
<dbReference type="GO" id="GO:0003747">
    <property type="term" value="F:translation release factor activity"/>
    <property type="evidence" value="ECO:0007669"/>
    <property type="project" value="InterPro"/>
</dbReference>
<dbReference type="InterPro" id="IPR045853">
    <property type="entry name" value="Pep_chain_release_fac_I_sf"/>
</dbReference>
<organism evidence="3 4">
    <name type="scientific">Stieleria varia</name>
    <dbReference type="NCBI Taxonomy" id="2528005"/>
    <lineage>
        <taxon>Bacteria</taxon>
        <taxon>Pseudomonadati</taxon>
        <taxon>Planctomycetota</taxon>
        <taxon>Planctomycetia</taxon>
        <taxon>Pirellulales</taxon>
        <taxon>Pirellulaceae</taxon>
        <taxon>Stieleria</taxon>
    </lineage>
</organism>
<gene>
    <name evidence="3" type="primary">prfA_1</name>
    <name evidence="3" type="ORF">Pla52n_01080</name>
</gene>
<dbReference type="SUPFAM" id="SSF75620">
    <property type="entry name" value="Release factor"/>
    <property type="match status" value="1"/>
</dbReference>
<feature type="domain" description="Prokaryotic-type class I peptide chain release factors" evidence="2">
    <location>
        <begin position="19"/>
        <end position="77"/>
    </location>
</feature>
<keyword evidence="4" id="KW-1185">Reference proteome</keyword>
<protein>
    <submittedName>
        <fullName evidence="3">Peptide chain release factor 1</fullName>
    </submittedName>
</protein>
<accession>A0A5C6B5G6</accession>
<evidence type="ECO:0000313" key="4">
    <source>
        <dbReference type="Proteomes" id="UP000320176"/>
    </source>
</evidence>
<dbReference type="AlphaFoldDB" id="A0A5C6B5G6"/>
<dbReference type="Proteomes" id="UP000320176">
    <property type="component" value="Unassembled WGS sequence"/>
</dbReference>
<dbReference type="PANTHER" id="PTHR43804">
    <property type="entry name" value="LD18447P"/>
    <property type="match status" value="1"/>
</dbReference>
<proteinExistence type="inferred from homology"/>
<dbReference type="PANTHER" id="PTHR43804:SF6">
    <property type="entry name" value="CLASS I PEPTIDE CHAIN RELEASE FACTOR"/>
    <property type="match status" value="1"/>
</dbReference>
<evidence type="ECO:0000256" key="1">
    <source>
        <dbReference type="ARBA" id="ARBA00010835"/>
    </source>
</evidence>
<dbReference type="InterPro" id="IPR000352">
    <property type="entry name" value="Pep_chain_release_fac_I"/>
</dbReference>
<dbReference type="InterPro" id="IPR050057">
    <property type="entry name" value="Prokaryotic/Mito_RF"/>
</dbReference>
<dbReference type="Gene3D" id="3.30.160.20">
    <property type="match status" value="1"/>
</dbReference>
<reference evidence="3 4" key="1">
    <citation type="submission" date="2019-02" db="EMBL/GenBank/DDBJ databases">
        <title>Deep-cultivation of Planctomycetes and their phenomic and genomic characterization uncovers novel biology.</title>
        <authorList>
            <person name="Wiegand S."/>
            <person name="Jogler M."/>
            <person name="Boedeker C."/>
            <person name="Pinto D."/>
            <person name="Vollmers J."/>
            <person name="Rivas-Marin E."/>
            <person name="Kohn T."/>
            <person name="Peeters S.H."/>
            <person name="Heuer A."/>
            <person name="Rast P."/>
            <person name="Oberbeckmann S."/>
            <person name="Bunk B."/>
            <person name="Jeske O."/>
            <person name="Meyerdierks A."/>
            <person name="Storesund J.E."/>
            <person name="Kallscheuer N."/>
            <person name="Luecker S."/>
            <person name="Lage O.M."/>
            <person name="Pohl T."/>
            <person name="Merkel B.J."/>
            <person name="Hornburger P."/>
            <person name="Mueller R.-W."/>
            <person name="Bruemmer F."/>
            <person name="Labrenz M."/>
            <person name="Spormann A.M."/>
            <person name="Op Den Camp H."/>
            <person name="Overmann J."/>
            <person name="Amann R."/>
            <person name="Jetten M.S.M."/>
            <person name="Mascher T."/>
            <person name="Medema M.H."/>
            <person name="Devos D.P."/>
            <person name="Kaster A.-K."/>
            <person name="Ovreas L."/>
            <person name="Rohde M."/>
            <person name="Galperin M.Y."/>
            <person name="Jogler C."/>
        </authorList>
    </citation>
    <scope>NUCLEOTIDE SEQUENCE [LARGE SCALE GENOMIC DNA]</scope>
    <source>
        <strain evidence="3 4">Pla52n</strain>
    </source>
</reference>
<dbReference type="RefSeq" id="WP_231741565.1">
    <property type="nucleotide sequence ID" value="NZ_CP151726.1"/>
</dbReference>
<evidence type="ECO:0000259" key="2">
    <source>
        <dbReference type="Pfam" id="PF00472"/>
    </source>
</evidence>